<dbReference type="Proteomes" id="UP000177167">
    <property type="component" value="Unassembled WGS sequence"/>
</dbReference>
<keyword evidence="2" id="KW-0560">Oxidoreductase</keyword>
<dbReference type="InterPro" id="IPR050984">
    <property type="entry name" value="Gfo/Idh/MocA_domain"/>
</dbReference>
<sequence>MNKKLKIGILGCANIAEKYAINAFKAINNAEVVGIASRDPEKAKKWASRFNIRAEQSYDAMIASSGIDAVYIPLPIGLHEEWVIGAASAGKHIICEKSLTDSFDSALKIIESCRSNGVVLYENFMSDFHPQHEKVLASIKSGKIGRPFVFRSNFGFNLSDKHNFRFDKKLGGGSLNDEGAHLVFMARKIFGEEPITVTCNLLHKKADGVDIQGSAMLEFPEARTALLAFSYCSEYQ</sequence>
<proteinExistence type="inferred from homology"/>
<dbReference type="SUPFAM" id="SSF55347">
    <property type="entry name" value="Glyceraldehyde-3-phosphate dehydrogenase-like, C-terminal domain"/>
    <property type="match status" value="1"/>
</dbReference>
<dbReference type="InterPro" id="IPR036291">
    <property type="entry name" value="NAD(P)-bd_dom_sf"/>
</dbReference>
<dbReference type="SUPFAM" id="SSF51735">
    <property type="entry name" value="NAD(P)-binding Rossmann-fold domains"/>
    <property type="match status" value="1"/>
</dbReference>
<dbReference type="GO" id="GO:0000166">
    <property type="term" value="F:nucleotide binding"/>
    <property type="evidence" value="ECO:0007669"/>
    <property type="project" value="InterPro"/>
</dbReference>
<comment type="similarity">
    <text evidence="1">Belongs to the Gfo/Idh/MocA family.</text>
</comment>
<organism evidence="5 6">
    <name type="scientific">Candidatus Yanofskybacteria bacterium RIFCSPHIGHO2_02_FULL_41_11</name>
    <dbReference type="NCBI Taxonomy" id="1802675"/>
    <lineage>
        <taxon>Bacteria</taxon>
        <taxon>Candidatus Yanofskyibacteriota</taxon>
    </lineage>
</organism>
<feature type="domain" description="Gfo/Idh/MocA-like oxidoreductase N-terminal" evidence="3">
    <location>
        <begin position="5"/>
        <end position="123"/>
    </location>
</feature>
<evidence type="ECO:0000256" key="1">
    <source>
        <dbReference type="ARBA" id="ARBA00010928"/>
    </source>
</evidence>
<feature type="non-terminal residue" evidence="5">
    <location>
        <position position="236"/>
    </location>
</feature>
<accession>A0A1F8FBK1</accession>
<gene>
    <name evidence="5" type="ORF">A3J46_00685</name>
</gene>
<dbReference type="Pfam" id="PF22725">
    <property type="entry name" value="GFO_IDH_MocA_C3"/>
    <property type="match status" value="1"/>
</dbReference>
<dbReference type="PANTHER" id="PTHR22604:SF105">
    <property type="entry name" value="TRANS-1,2-DIHYDROBENZENE-1,2-DIOL DEHYDROGENASE"/>
    <property type="match status" value="1"/>
</dbReference>
<evidence type="ECO:0000313" key="5">
    <source>
        <dbReference type="EMBL" id="OGN10523.1"/>
    </source>
</evidence>
<dbReference type="GO" id="GO:0016491">
    <property type="term" value="F:oxidoreductase activity"/>
    <property type="evidence" value="ECO:0007669"/>
    <property type="project" value="UniProtKB-KW"/>
</dbReference>
<dbReference type="InterPro" id="IPR000683">
    <property type="entry name" value="Gfo/Idh/MocA-like_OxRdtase_N"/>
</dbReference>
<dbReference type="Pfam" id="PF01408">
    <property type="entry name" value="GFO_IDH_MocA"/>
    <property type="match status" value="1"/>
</dbReference>
<reference evidence="5 6" key="1">
    <citation type="journal article" date="2016" name="Nat. Commun.">
        <title>Thousands of microbial genomes shed light on interconnected biogeochemical processes in an aquifer system.</title>
        <authorList>
            <person name="Anantharaman K."/>
            <person name="Brown C.T."/>
            <person name="Hug L.A."/>
            <person name="Sharon I."/>
            <person name="Castelle C.J."/>
            <person name="Probst A.J."/>
            <person name="Thomas B.C."/>
            <person name="Singh A."/>
            <person name="Wilkins M.J."/>
            <person name="Karaoz U."/>
            <person name="Brodie E.L."/>
            <person name="Williams K.H."/>
            <person name="Hubbard S.S."/>
            <person name="Banfield J.F."/>
        </authorList>
    </citation>
    <scope>NUCLEOTIDE SEQUENCE [LARGE SCALE GENOMIC DNA]</scope>
</reference>
<evidence type="ECO:0000256" key="2">
    <source>
        <dbReference type="ARBA" id="ARBA00023002"/>
    </source>
</evidence>
<dbReference type="EMBL" id="MGJP01000004">
    <property type="protein sequence ID" value="OGN10523.1"/>
    <property type="molecule type" value="Genomic_DNA"/>
</dbReference>
<dbReference type="PANTHER" id="PTHR22604">
    <property type="entry name" value="OXIDOREDUCTASES"/>
    <property type="match status" value="1"/>
</dbReference>
<protein>
    <submittedName>
        <fullName evidence="5">Uncharacterized protein</fullName>
    </submittedName>
</protein>
<dbReference type="InterPro" id="IPR055170">
    <property type="entry name" value="GFO_IDH_MocA-like_dom"/>
</dbReference>
<dbReference type="Gene3D" id="3.40.50.720">
    <property type="entry name" value="NAD(P)-binding Rossmann-like Domain"/>
    <property type="match status" value="1"/>
</dbReference>
<evidence type="ECO:0000313" key="6">
    <source>
        <dbReference type="Proteomes" id="UP000177167"/>
    </source>
</evidence>
<feature type="domain" description="GFO/IDH/MocA-like oxidoreductase" evidence="4">
    <location>
        <begin position="134"/>
        <end position="235"/>
    </location>
</feature>
<dbReference type="AlphaFoldDB" id="A0A1F8FBK1"/>
<dbReference type="Gene3D" id="3.30.360.10">
    <property type="entry name" value="Dihydrodipicolinate Reductase, domain 2"/>
    <property type="match status" value="1"/>
</dbReference>
<comment type="caution">
    <text evidence="5">The sequence shown here is derived from an EMBL/GenBank/DDBJ whole genome shotgun (WGS) entry which is preliminary data.</text>
</comment>
<evidence type="ECO:0000259" key="4">
    <source>
        <dbReference type="Pfam" id="PF22725"/>
    </source>
</evidence>
<evidence type="ECO:0000259" key="3">
    <source>
        <dbReference type="Pfam" id="PF01408"/>
    </source>
</evidence>
<name>A0A1F8FBK1_9BACT</name>